<dbReference type="PROSITE" id="PS00866">
    <property type="entry name" value="CPSASE_1"/>
    <property type="match status" value="1"/>
</dbReference>
<feature type="binding site" evidence="19">
    <location>
        <position position="219"/>
    </location>
    <ligand>
        <name>ATP</name>
        <dbReference type="ChEBI" id="CHEBI:30616"/>
        <label>1</label>
    </ligand>
</feature>
<proteinExistence type="inferred from homology"/>
<keyword evidence="5 19" id="KW-0055">Arginine biosynthesis</keyword>
<dbReference type="CDD" id="cd01424">
    <property type="entry name" value="MGS_CPS_II"/>
    <property type="match status" value="1"/>
</dbReference>
<dbReference type="Gene3D" id="3.30.1490.20">
    <property type="entry name" value="ATP-grasp fold, A domain"/>
    <property type="match status" value="1"/>
</dbReference>
<feature type="binding site" evidence="19">
    <location>
        <position position="308"/>
    </location>
    <ligand>
        <name>Mn(2+)</name>
        <dbReference type="ChEBI" id="CHEBI:29035"/>
        <label>2</label>
    </ligand>
</feature>
<dbReference type="SMART" id="SM00851">
    <property type="entry name" value="MGS"/>
    <property type="match status" value="1"/>
</dbReference>
<feature type="binding site" evidence="19">
    <location>
        <position position="178"/>
    </location>
    <ligand>
        <name>ATP</name>
        <dbReference type="ChEBI" id="CHEBI:30616"/>
        <label>1</label>
    </ligand>
</feature>
<dbReference type="InterPro" id="IPR011607">
    <property type="entry name" value="MGS-like_dom"/>
</dbReference>
<dbReference type="InterPro" id="IPR011761">
    <property type="entry name" value="ATP-grasp"/>
</dbReference>
<dbReference type="SUPFAM" id="SSF52335">
    <property type="entry name" value="Methylglyoxal synthase-like"/>
    <property type="match status" value="1"/>
</dbReference>
<sequence>MPKRTDLKHILVIGSGPIVIGQACEFDYSGTQACRVLCSEGIRVSLVNSNPATIMTDPEFADATYVEPITPEFVELVIAKERPDALLPTLGGQTALNTAVALHEAGVLEKYGVELIGANIEAINRGEDRQLFKDIVAKAGVRLGLDDPTGLVPRSRVCHSMAEVEATVVELGLPVVIRPSFTMGGLGSGMAHTAEDLARIGGAGLAASPVHEVLIEESVLGWKEYELELMRDRHDNVVVVCSIENVDPMGVHTGDSVTVAPAMTLTDREYQRLRDLGIAVLREVGVDTGGCNIQFAVNPADGRIVVIEMNPRVSRSSALASKATGFPIAKIAAKLAIGYTLDEIPNDITLKTPAAFEPTLDYVVVKIPRFAFEKFPGADPELTTTMKSVGEAMSLGRNFTEALNKAMRSMETKGGGFWTVPDPAGATKENTLAALRIPHDGRLYTVERALRLGATIAEVAAASGGMDPWFLDQIAALVELRAEIVDAPVLDADLLRRAKRAGLSDRQLAALRPELAAEDGVRTLRHRLDVRPVYKTVDTCAAEFEATTPYHYSTYDQETEVAPSDRPKVLILGSGPNRIGQGIEFDYSCVHAVMALREVGYETVMVNCNPETVSTDYDTADRLYFEPLTFEDVLEVWHAEDSSGRAAGGPGVVGVIVQLGGQTPLALAQRLKDAGLPVVGTSPESIHLAEERGAFGAVLARAGLRAPAHGMATSYDEAKAIADEIGYPVLVRPSYVLGGRGMEIVYDDATLRDYIGRATDISPDHPVLVDRFLDDAIEIDVDALVDADGEVYLGGVMEHIEEAGIHSGDSSCALPPITLAGSHLAQVRRYTEAIARGVGVRGLLNVQYALKDDMLYVLEANPRASRTVPFVSKATAVPLAKAAARIALGATIAELRAEGLLPPSGDGGAMPADAPIAVKEAVLPFKRFRTPAGKGIDSLLGPEMKSTGEVMGIDTNFGHAFAKSQSAAYGSLPTAGKIFVSVANRDKRGMIFPIKRLADLGFEIVATTGTAEVLRRHGIACEQIRKHYEAGAGEDAVSLILGGDVALVVNTPQGSGASARSDGYEIRSAAVTADIPCITTVPGAAAAVMGIEARIRGDMRVRPLQELHAALRAAQ</sequence>
<dbReference type="SUPFAM" id="SSF48108">
    <property type="entry name" value="Carbamoyl phosphate synthetase, large subunit connection domain"/>
    <property type="match status" value="1"/>
</dbReference>
<keyword evidence="14" id="KW-0464">Manganese</keyword>
<dbReference type="Gene3D" id="1.10.1030.10">
    <property type="entry name" value="Carbamoyl-phosphate synthetase, large subunit oligomerisation domain"/>
    <property type="match status" value="1"/>
</dbReference>
<comment type="cofactor">
    <cofactor evidence="1">
        <name>Mn(2+)</name>
        <dbReference type="ChEBI" id="CHEBI:29035"/>
    </cofactor>
</comment>
<dbReference type="RefSeq" id="WP_089015089.1">
    <property type="nucleotide sequence ID" value="NZ_LT607754.1"/>
</dbReference>
<dbReference type="HAMAP" id="MF_01210_B">
    <property type="entry name" value="CPSase_L_chain_B"/>
    <property type="match status" value="1"/>
</dbReference>
<dbReference type="FunFam" id="3.30.1490.20:FF:000001">
    <property type="entry name" value="Carbamoyl-phosphate synthase large chain"/>
    <property type="match status" value="1"/>
</dbReference>
<feature type="binding site" evidence="19">
    <location>
        <position position="294"/>
    </location>
    <ligand>
        <name>ATP</name>
        <dbReference type="ChEBI" id="CHEBI:30616"/>
        <label>1</label>
    </ligand>
</feature>
<gene>
    <name evidence="19" type="primary">carB</name>
    <name evidence="22" type="ORF">GA0070613_5800</name>
</gene>
<dbReference type="FunFam" id="1.10.1030.10:FF:000002">
    <property type="entry name" value="Carbamoyl-phosphate synthase large chain"/>
    <property type="match status" value="1"/>
</dbReference>
<feature type="binding site" evidence="19">
    <location>
        <position position="773"/>
    </location>
    <ligand>
        <name>ATP</name>
        <dbReference type="ChEBI" id="CHEBI:30616"/>
        <label>2</label>
    </ligand>
</feature>
<feature type="binding site" evidence="19">
    <location>
        <position position="308"/>
    </location>
    <ligand>
        <name>ATP</name>
        <dbReference type="ChEBI" id="CHEBI:30616"/>
        <label>1</label>
    </ligand>
</feature>
<evidence type="ECO:0000256" key="6">
    <source>
        <dbReference type="ARBA" id="ARBA00022598"/>
    </source>
</evidence>
<feature type="binding site" evidence="19">
    <location>
        <position position="224"/>
    </location>
    <ligand>
        <name>ATP</name>
        <dbReference type="ChEBI" id="CHEBI:30616"/>
        <label>1</label>
    </ligand>
</feature>
<evidence type="ECO:0000256" key="15">
    <source>
        <dbReference type="ARBA" id="ARBA00047359"/>
    </source>
</evidence>
<feature type="binding site" evidence="19">
    <location>
        <position position="859"/>
    </location>
    <ligand>
        <name>Mg(2+)</name>
        <dbReference type="ChEBI" id="CHEBI:18420"/>
        <label>3</label>
    </ligand>
</feature>
<dbReference type="Pfam" id="PF02142">
    <property type="entry name" value="MGS"/>
    <property type="match status" value="1"/>
</dbReference>
<evidence type="ECO:0000313" key="22">
    <source>
        <dbReference type="EMBL" id="SCG75592.1"/>
    </source>
</evidence>
<feature type="binding site" evidence="19">
    <location>
        <position position="308"/>
    </location>
    <ligand>
        <name>Mn(2+)</name>
        <dbReference type="ChEBI" id="CHEBI:29035"/>
        <label>1</label>
    </ligand>
</feature>
<evidence type="ECO:0000259" key="21">
    <source>
        <dbReference type="PROSITE" id="PS51855"/>
    </source>
</evidence>
<evidence type="ECO:0000256" key="18">
    <source>
        <dbReference type="ARBA" id="ARBA00062056"/>
    </source>
</evidence>
<evidence type="ECO:0000256" key="12">
    <source>
        <dbReference type="ARBA" id="ARBA00022842"/>
    </source>
</evidence>
<keyword evidence="8" id="KW-0479">Metal-binding</keyword>
<dbReference type="GO" id="GO:0044205">
    <property type="term" value="P:'de novo' UMP biosynthetic process"/>
    <property type="evidence" value="ECO:0007669"/>
    <property type="project" value="UniProtKB-UniRule"/>
</dbReference>
<dbReference type="NCBIfam" id="NF003671">
    <property type="entry name" value="PRK05294.1"/>
    <property type="match status" value="1"/>
</dbReference>
<dbReference type="Gene3D" id="3.40.50.20">
    <property type="match status" value="2"/>
</dbReference>
<feature type="binding site" evidence="19">
    <location>
        <position position="184"/>
    </location>
    <ligand>
        <name>ATP</name>
        <dbReference type="ChEBI" id="CHEBI:30616"/>
        <label>1</label>
    </ligand>
</feature>
<dbReference type="FunFam" id="3.30.470.20:FF:000007">
    <property type="entry name" value="Carbamoyl-phosphate synthase large chain"/>
    <property type="match status" value="1"/>
</dbReference>
<comment type="caution">
    <text evidence="19">Lacks conserved residue(s) required for the propagation of feature annotation.</text>
</comment>
<comment type="domain">
    <text evidence="19">The large subunit is composed of 2 ATP-grasp domains that are involved in binding the 2 ATP molecules needed for carbamoyl phosphate synthesis. The N-terminal ATP-grasp domain (referred to as the carboxyphosphate synthetic component) catalyzes the ATP-dependent phosphorylation of hydrogencarbonate to carboxyphosphate and the subsequent nucleophilic attack by ammonia to form a carbamate intermediate. The C-terminal ATP-grasp domain (referred to as the carbamoyl phosphate synthetic component) then catalyzes the phosphorylation of carbamate with the second ATP to form the end product carbamoyl phosphate. The reactive and unstable enzyme intermediates are sequentially channeled from one active site to the next through the interior of the protein over a distance of at least 96 A.</text>
</comment>
<dbReference type="PANTHER" id="PTHR11405">
    <property type="entry name" value="CARBAMOYLTRANSFERASE FAMILY MEMBER"/>
    <property type="match status" value="1"/>
</dbReference>
<dbReference type="PANTHER" id="PTHR11405:SF53">
    <property type="entry name" value="CARBAMOYL-PHOSPHATE SYNTHASE [AMMONIA], MITOCHONDRIAL"/>
    <property type="match status" value="1"/>
</dbReference>
<dbReference type="PROSITE" id="PS51257">
    <property type="entry name" value="PROKAR_LIPOPROTEIN"/>
    <property type="match status" value="1"/>
</dbReference>
<evidence type="ECO:0000256" key="5">
    <source>
        <dbReference type="ARBA" id="ARBA00022571"/>
    </source>
</evidence>
<comment type="catalytic activity">
    <reaction evidence="16 19">
        <text>hydrogencarbonate + L-glutamine + 2 ATP + H2O = carbamoyl phosphate + L-glutamate + 2 ADP + phosphate + 2 H(+)</text>
        <dbReference type="Rhea" id="RHEA:18633"/>
        <dbReference type="ChEBI" id="CHEBI:15377"/>
        <dbReference type="ChEBI" id="CHEBI:15378"/>
        <dbReference type="ChEBI" id="CHEBI:17544"/>
        <dbReference type="ChEBI" id="CHEBI:29985"/>
        <dbReference type="ChEBI" id="CHEBI:30616"/>
        <dbReference type="ChEBI" id="CHEBI:43474"/>
        <dbReference type="ChEBI" id="CHEBI:58228"/>
        <dbReference type="ChEBI" id="CHEBI:58359"/>
        <dbReference type="ChEBI" id="CHEBI:456216"/>
        <dbReference type="EC" id="6.3.5.5"/>
    </reaction>
</comment>
<dbReference type="InterPro" id="IPR005480">
    <property type="entry name" value="CPSase_lsu_oligo"/>
</dbReference>
<feature type="domain" description="ATP-grasp" evidence="20">
    <location>
        <begin position="696"/>
        <end position="888"/>
    </location>
</feature>
<dbReference type="GO" id="GO:0006541">
    <property type="term" value="P:glutamine metabolic process"/>
    <property type="evidence" value="ECO:0007669"/>
    <property type="project" value="TreeGrafter"/>
</dbReference>
<dbReference type="UniPathway" id="UPA00068">
    <property type="reaction ID" value="UER00171"/>
</dbReference>
<evidence type="ECO:0000256" key="4">
    <source>
        <dbReference type="ARBA" id="ARBA00009799"/>
    </source>
</evidence>
<dbReference type="InterPro" id="IPR005483">
    <property type="entry name" value="CPSase_dom"/>
</dbReference>
<dbReference type="EC" id="6.3.4.16" evidence="19"/>
<feature type="binding site" evidence="19">
    <location>
        <position position="217"/>
    </location>
    <ligand>
        <name>ATP</name>
        <dbReference type="ChEBI" id="CHEBI:30616"/>
        <label>1</label>
    </ligand>
</feature>
<dbReference type="NCBIfam" id="NF009455">
    <property type="entry name" value="PRK12815.1"/>
    <property type="match status" value="1"/>
</dbReference>
<dbReference type="InterPro" id="IPR005479">
    <property type="entry name" value="CPAse_ATP-bd"/>
</dbReference>
<feature type="binding site" evidence="19">
    <location>
        <position position="807"/>
    </location>
    <ligand>
        <name>ATP</name>
        <dbReference type="ChEBI" id="CHEBI:30616"/>
        <label>2</label>
    </ligand>
</feature>
<evidence type="ECO:0000256" key="7">
    <source>
        <dbReference type="ARBA" id="ARBA00022605"/>
    </source>
</evidence>
<keyword evidence="23" id="KW-1185">Reference proteome</keyword>
<evidence type="ECO:0000256" key="19">
    <source>
        <dbReference type="HAMAP-Rule" id="MF_01210"/>
    </source>
</evidence>
<feature type="binding site" evidence="19">
    <location>
        <position position="806"/>
    </location>
    <ligand>
        <name>ATP</name>
        <dbReference type="ChEBI" id="CHEBI:30616"/>
        <label>2</label>
    </ligand>
</feature>
<dbReference type="UniPathway" id="UPA00070">
    <property type="reaction ID" value="UER00115"/>
</dbReference>
<dbReference type="PROSITE" id="PS51855">
    <property type="entry name" value="MGS"/>
    <property type="match status" value="1"/>
</dbReference>
<dbReference type="Pfam" id="PF25596">
    <property type="entry name" value="CPSase_L_D1"/>
    <property type="match status" value="2"/>
</dbReference>
<dbReference type="AlphaFoldDB" id="A0A1C5JYE1"/>
<keyword evidence="10 19" id="KW-0547">Nucleotide-binding</keyword>
<dbReference type="InterPro" id="IPR006275">
    <property type="entry name" value="CPSase_lsu"/>
</dbReference>
<evidence type="ECO:0000256" key="1">
    <source>
        <dbReference type="ARBA" id="ARBA00001936"/>
    </source>
</evidence>
<evidence type="ECO:0000256" key="2">
    <source>
        <dbReference type="ARBA" id="ARBA00004812"/>
    </source>
</evidence>
<dbReference type="GO" id="GO:0004088">
    <property type="term" value="F:carbamoyl-phosphate synthase (glutamine-hydrolyzing) activity"/>
    <property type="evidence" value="ECO:0007669"/>
    <property type="project" value="UniProtKB-UniRule"/>
</dbReference>
<feature type="binding site" evidence="19">
    <location>
        <position position="252"/>
    </location>
    <ligand>
        <name>ATP</name>
        <dbReference type="ChEBI" id="CHEBI:30616"/>
        <label>1</label>
    </ligand>
</feature>
<dbReference type="SUPFAM" id="SSF52440">
    <property type="entry name" value="PreATP-grasp domain"/>
    <property type="match status" value="2"/>
</dbReference>
<dbReference type="InterPro" id="IPR058047">
    <property type="entry name" value="CPSase_preATP-grasp"/>
</dbReference>
<evidence type="ECO:0000256" key="11">
    <source>
        <dbReference type="ARBA" id="ARBA00022840"/>
    </source>
</evidence>
<evidence type="ECO:0000256" key="3">
    <source>
        <dbReference type="ARBA" id="ARBA00005077"/>
    </source>
</evidence>
<reference evidence="23" key="1">
    <citation type="submission" date="2016-06" db="EMBL/GenBank/DDBJ databases">
        <authorList>
            <person name="Varghese N."/>
            <person name="Submissions Spin"/>
        </authorList>
    </citation>
    <scope>NUCLEOTIDE SEQUENCE [LARGE SCALE GENOMIC DNA]</scope>
    <source>
        <strain evidence="23">DSM 43819</strain>
    </source>
</reference>
<feature type="binding site" evidence="19">
    <location>
        <position position="861"/>
    </location>
    <ligand>
        <name>Mg(2+)</name>
        <dbReference type="ChEBI" id="CHEBI:18420"/>
        <label>4</label>
    </ligand>
</feature>
<feature type="region of interest" description="Allosteric domain" evidence="19">
    <location>
        <begin position="970"/>
        <end position="1115"/>
    </location>
</feature>
<dbReference type="GO" id="GO:0046872">
    <property type="term" value="F:metal ion binding"/>
    <property type="evidence" value="ECO:0007669"/>
    <property type="project" value="UniProtKB-KW"/>
</dbReference>
<dbReference type="SMART" id="SM01096">
    <property type="entry name" value="CPSase_L_D3"/>
    <property type="match status" value="1"/>
</dbReference>
<feature type="binding site" evidence="19">
    <location>
        <position position="804"/>
    </location>
    <ligand>
        <name>ATP</name>
        <dbReference type="ChEBI" id="CHEBI:30616"/>
        <label>2</label>
    </ligand>
</feature>
<feature type="binding site" evidence="19">
    <location>
        <position position="805"/>
    </location>
    <ligand>
        <name>ATP</name>
        <dbReference type="ChEBI" id="CHEBI:30616"/>
        <label>2</label>
    </ligand>
</feature>
<dbReference type="PROSITE" id="PS00867">
    <property type="entry name" value="CPSASE_2"/>
    <property type="match status" value="2"/>
</dbReference>
<keyword evidence="7 19" id="KW-0028">Amino-acid biosynthesis</keyword>
<dbReference type="EMBL" id="LT607754">
    <property type="protein sequence ID" value="SCG75592.1"/>
    <property type="molecule type" value="Genomic_DNA"/>
</dbReference>
<evidence type="ECO:0000256" key="9">
    <source>
        <dbReference type="ARBA" id="ARBA00022737"/>
    </source>
</evidence>
<dbReference type="PROSITE" id="PS50975">
    <property type="entry name" value="ATP_GRASP"/>
    <property type="match status" value="2"/>
</dbReference>
<feature type="binding site" evidence="19">
    <location>
        <position position="310"/>
    </location>
    <ligand>
        <name>Mn(2+)</name>
        <dbReference type="ChEBI" id="CHEBI:29035"/>
        <label>2</label>
    </ligand>
</feature>
<dbReference type="FunFam" id="3.30.470.20:FF:000014">
    <property type="entry name" value="Carbamoyl-phosphate synthase large chain"/>
    <property type="match status" value="1"/>
</dbReference>
<comment type="similarity">
    <text evidence="4 19">Belongs to the CarB family.</text>
</comment>
<feature type="binding site" evidence="19">
    <location>
        <position position="250"/>
    </location>
    <ligand>
        <name>ATP</name>
        <dbReference type="ChEBI" id="CHEBI:30616"/>
        <label>1</label>
    </ligand>
</feature>
<keyword evidence="12" id="KW-0460">Magnesium</keyword>
<feature type="domain" description="MGS-like" evidence="21">
    <location>
        <begin position="970"/>
        <end position="1114"/>
    </location>
</feature>
<dbReference type="InterPro" id="IPR033937">
    <property type="entry name" value="MGS_CPS_CarB"/>
</dbReference>
<dbReference type="InterPro" id="IPR036914">
    <property type="entry name" value="MGS-like_dom_sf"/>
</dbReference>
<evidence type="ECO:0000256" key="14">
    <source>
        <dbReference type="ARBA" id="ARBA00023211"/>
    </source>
</evidence>
<dbReference type="GO" id="GO:0004087">
    <property type="term" value="F:carbamoyl-phosphate synthase (ammonia) activity"/>
    <property type="evidence" value="ECO:0007669"/>
    <property type="project" value="UniProtKB-EC"/>
</dbReference>
<feature type="binding site" evidence="19">
    <location>
        <position position="847"/>
    </location>
    <ligand>
        <name>Mg(2+)</name>
        <dbReference type="ChEBI" id="CHEBI:18420"/>
        <label>3</label>
    </ligand>
</feature>
<evidence type="ECO:0000259" key="20">
    <source>
        <dbReference type="PROSITE" id="PS50975"/>
    </source>
</evidence>
<keyword evidence="6 19" id="KW-0436">Ligase</keyword>
<dbReference type="OrthoDB" id="9804197at2"/>
<comment type="subunit">
    <text evidence="18 19">Composed of two chains; the small (or glutamine) chain promotes the hydrolysis of glutamine to ammonia, which is used by the large (or ammonia) chain to synthesize carbamoyl phosphate. Tetramer of heterodimers (alpha,beta)4.</text>
</comment>
<dbReference type="InterPro" id="IPR016185">
    <property type="entry name" value="PreATP-grasp_dom_sf"/>
</dbReference>
<feature type="binding site" evidence="19">
    <location>
        <position position="185"/>
    </location>
    <ligand>
        <name>ATP</name>
        <dbReference type="ChEBI" id="CHEBI:30616"/>
        <label>1</label>
    </ligand>
</feature>
<dbReference type="NCBIfam" id="TIGR01369">
    <property type="entry name" value="CPSaseII_lrg"/>
    <property type="match status" value="1"/>
</dbReference>
<feature type="binding site" evidence="19">
    <location>
        <position position="732"/>
    </location>
    <ligand>
        <name>ATP</name>
        <dbReference type="ChEBI" id="CHEBI:30616"/>
        <label>2</label>
    </ligand>
</feature>
<dbReference type="FunFam" id="3.40.50.20:FF:000001">
    <property type="entry name" value="Carbamoyl-phosphate synthase large chain"/>
    <property type="match status" value="2"/>
</dbReference>
<feature type="binding site" evidence="19">
    <location>
        <position position="294"/>
    </location>
    <ligand>
        <name>Mn(2+)</name>
        <dbReference type="ChEBI" id="CHEBI:29035"/>
        <label>1</label>
    </ligand>
</feature>
<organism evidence="22 23">
    <name type="scientific">Micromonospora inositola</name>
    <dbReference type="NCBI Taxonomy" id="47865"/>
    <lineage>
        <taxon>Bacteria</taxon>
        <taxon>Bacillati</taxon>
        <taxon>Actinomycetota</taxon>
        <taxon>Actinomycetes</taxon>
        <taxon>Micromonosporales</taxon>
        <taxon>Micromonosporaceae</taxon>
        <taxon>Micromonospora</taxon>
    </lineage>
</organism>
<dbReference type="SUPFAM" id="SSF56059">
    <property type="entry name" value="Glutathione synthetase ATP-binding domain-like"/>
    <property type="match status" value="2"/>
</dbReference>
<feature type="binding site" evidence="19">
    <location>
        <position position="859"/>
    </location>
    <ligand>
        <name>Mn(2+)</name>
        <dbReference type="ChEBI" id="CHEBI:29035"/>
        <label>4</label>
    </ligand>
</feature>
<comment type="pathway">
    <text evidence="3 19">Amino-acid biosynthesis; L-arginine biosynthesis; carbamoyl phosphate from bicarbonate: step 1/1.</text>
</comment>
<feature type="binding site" evidence="19">
    <location>
        <position position="847"/>
    </location>
    <ligand>
        <name>Mn(2+)</name>
        <dbReference type="ChEBI" id="CHEBI:29035"/>
        <label>3</label>
    </ligand>
</feature>
<dbReference type="GO" id="GO:0005737">
    <property type="term" value="C:cytoplasm"/>
    <property type="evidence" value="ECO:0007669"/>
    <property type="project" value="TreeGrafter"/>
</dbReference>
<comment type="cofactor">
    <cofactor evidence="19">
        <name>Mg(2+)</name>
        <dbReference type="ChEBI" id="CHEBI:18420"/>
    </cofactor>
    <cofactor evidence="19">
        <name>Mn(2+)</name>
        <dbReference type="ChEBI" id="CHEBI:29035"/>
    </cofactor>
    <text evidence="19">Binds 4 Mg(2+) or Mn(2+) ions per subunit.</text>
</comment>
<feature type="binding site" evidence="19">
    <location>
        <position position="308"/>
    </location>
    <ligand>
        <name>Mg(2+)</name>
        <dbReference type="ChEBI" id="CHEBI:18420"/>
        <label>2</label>
    </ligand>
</feature>
<keyword evidence="13 19" id="KW-0665">Pyrimidine biosynthesis</keyword>
<feature type="binding site" evidence="19">
    <location>
        <position position="771"/>
    </location>
    <ligand>
        <name>ATP</name>
        <dbReference type="ChEBI" id="CHEBI:30616"/>
        <label>2</label>
    </ligand>
</feature>
<feature type="binding site" evidence="19">
    <location>
        <position position="859"/>
    </location>
    <ligand>
        <name>Mn(2+)</name>
        <dbReference type="ChEBI" id="CHEBI:29035"/>
        <label>3</label>
    </ligand>
</feature>
<keyword evidence="11 19" id="KW-0067">ATP-binding</keyword>
<name>A0A1C5JYE1_9ACTN</name>
<comment type="function">
    <text evidence="17 19">Large subunit of the glutamine-dependent carbamoyl phosphate synthetase (CPSase). CPSase catalyzes the formation of carbamoyl phosphate from the ammonia moiety of glutamine, carbonate, and phosphate donated by ATP, constituting the first step of 2 biosynthetic pathways, one leading to arginine and/or urea and the other to pyrimidine nucleotides. The large subunit (synthetase) binds the substrates ammonia (free or transferred from glutamine from the small subunit), hydrogencarbonate and ATP and carries out an ATP-coupled ligase reaction, activating hydrogencarbonate by forming carboxy phosphate which reacts with ammonia to form carbamoyl phosphate.</text>
</comment>
<dbReference type="InterPro" id="IPR036897">
    <property type="entry name" value="CarbamoylP_synth_lsu_oligo_sf"/>
</dbReference>
<feature type="binding site" evidence="19">
    <location>
        <position position="859"/>
    </location>
    <ligand>
        <name>ATP</name>
        <dbReference type="ChEBI" id="CHEBI:30616"/>
        <label>2</label>
    </ligand>
</feature>
<dbReference type="Pfam" id="PF02787">
    <property type="entry name" value="CPSase_L_D3"/>
    <property type="match status" value="1"/>
</dbReference>
<keyword evidence="9 19" id="KW-0677">Repeat</keyword>
<protein>
    <recommendedName>
        <fullName evidence="19">Carbamoyl phosphate synthase large chain</fullName>
        <ecNumber evidence="19">6.3.4.16</ecNumber>
        <ecNumber evidence="19">6.3.5.5</ecNumber>
    </recommendedName>
    <alternativeName>
        <fullName evidence="19">Carbamoyl phosphate synthetase ammonia chain</fullName>
    </alternativeName>
</protein>
<dbReference type="Pfam" id="PF02786">
    <property type="entry name" value="CPSase_L_D2"/>
    <property type="match status" value="2"/>
</dbReference>
<feature type="binding site" evidence="19">
    <location>
        <position position="294"/>
    </location>
    <ligand>
        <name>Mg(2+)</name>
        <dbReference type="ChEBI" id="CHEBI:18420"/>
        <label>1</label>
    </ligand>
</feature>
<comment type="pathway">
    <text evidence="2 19">Pyrimidine metabolism; UMP biosynthesis via de novo pathway; (S)-dihydroorotate from bicarbonate: step 1/3.</text>
</comment>
<feature type="binding site" evidence="19">
    <location>
        <position position="129"/>
    </location>
    <ligand>
        <name>ATP</name>
        <dbReference type="ChEBI" id="CHEBI:30616"/>
        <label>1</label>
    </ligand>
</feature>
<feature type="binding site" evidence="19">
    <location>
        <position position="310"/>
    </location>
    <ligand>
        <name>Mg(2+)</name>
        <dbReference type="ChEBI" id="CHEBI:18420"/>
        <label>2</label>
    </ligand>
</feature>
<feature type="binding site" evidence="19">
    <location>
        <position position="861"/>
    </location>
    <ligand>
        <name>Mn(2+)</name>
        <dbReference type="ChEBI" id="CHEBI:29035"/>
        <label>4</label>
    </ligand>
</feature>
<feature type="binding site" evidence="19">
    <location>
        <position position="778"/>
    </location>
    <ligand>
        <name>ATP</name>
        <dbReference type="ChEBI" id="CHEBI:30616"/>
        <label>2</label>
    </ligand>
</feature>
<feature type="domain" description="ATP-grasp" evidence="20">
    <location>
        <begin position="142"/>
        <end position="337"/>
    </location>
</feature>
<dbReference type="InterPro" id="IPR013815">
    <property type="entry name" value="ATP_grasp_subdomain_1"/>
</dbReference>
<feature type="binding site" evidence="19">
    <location>
        <position position="251"/>
    </location>
    <ligand>
        <name>ATP</name>
        <dbReference type="ChEBI" id="CHEBI:30616"/>
        <label>1</label>
    </ligand>
</feature>
<evidence type="ECO:0000313" key="23">
    <source>
        <dbReference type="Proteomes" id="UP000198221"/>
    </source>
</evidence>
<dbReference type="Proteomes" id="UP000198221">
    <property type="component" value="Chromosome I"/>
</dbReference>
<dbReference type="GO" id="GO:0006526">
    <property type="term" value="P:L-arginine biosynthetic process"/>
    <property type="evidence" value="ECO:0007669"/>
    <property type="project" value="UniProtKB-UniRule"/>
</dbReference>
<feature type="binding site" evidence="19">
    <location>
        <position position="847"/>
    </location>
    <ligand>
        <name>ATP</name>
        <dbReference type="ChEBI" id="CHEBI:30616"/>
        <label>2</label>
    </ligand>
</feature>
<evidence type="ECO:0000256" key="10">
    <source>
        <dbReference type="ARBA" id="ARBA00022741"/>
    </source>
</evidence>
<dbReference type="EC" id="6.3.5.5" evidence="19"/>
<comment type="catalytic activity">
    <reaction evidence="15 19">
        <text>hydrogencarbonate + NH4(+) + 2 ATP = carbamoyl phosphate + 2 ADP + phosphate + 2 H(+)</text>
        <dbReference type="Rhea" id="RHEA:18029"/>
        <dbReference type="ChEBI" id="CHEBI:15378"/>
        <dbReference type="ChEBI" id="CHEBI:17544"/>
        <dbReference type="ChEBI" id="CHEBI:28938"/>
        <dbReference type="ChEBI" id="CHEBI:30616"/>
        <dbReference type="ChEBI" id="CHEBI:43474"/>
        <dbReference type="ChEBI" id="CHEBI:58228"/>
        <dbReference type="ChEBI" id="CHEBI:456216"/>
        <dbReference type="EC" id="6.3.4.16"/>
    </reaction>
</comment>
<dbReference type="Gene3D" id="3.30.470.20">
    <property type="entry name" value="ATP-grasp fold, B domain"/>
    <property type="match status" value="2"/>
</dbReference>
<accession>A0A1C5JYE1</accession>
<feature type="binding site" evidence="19">
    <location>
        <position position="308"/>
    </location>
    <ligand>
        <name>Mg(2+)</name>
        <dbReference type="ChEBI" id="CHEBI:18420"/>
        <label>1</label>
    </ligand>
</feature>
<evidence type="ECO:0000256" key="17">
    <source>
        <dbReference type="ARBA" id="ARBA00057223"/>
    </source>
</evidence>
<dbReference type="Gene3D" id="3.40.50.1380">
    <property type="entry name" value="Methylglyoxal synthase-like domain"/>
    <property type="match status" value="1"/>
</dbReference>
<dbReference type="GO" id="GO:0005524">
    <property type="term" value="F:ATP binding"/>
    <property type="evidence" value="ECO:0007669"/>
    <property type="project" value="UniProtKB-UniRule"/>
</dbReference>
<dbReference type="PRINTS" id="PR00098">
    <property type="entry name" value="CPSASE"/>
</dbReference>
<evidence type="ECO:0000256" key="8">
    <source>
        <dbReference type="ARBA" id="ARBA00022723"/>
    </source>
</evidence>
<evidence type="ECO:0000256" key="13">
    <source>
        <dbReference type="ARBA" id="ARBA00022975"/>
    </source>
</evidence>
<feature type="region of interest" description="Oligomerization domain" evidence="19">
    <location>
        <begin position="412"/>
        <end position="561"/>
    </location>
</feature>
<feature type="binding site" evidence="19">
    <location>
        <position position="859"/>
    </location>
    <ligand>
        <name>Mg(2+)</name>
        <dbReference type="ChEBI" id="CHEBI:18420"/>
        <label>4</label>
    </ligand>
</feature>
<evidence type="ECO:0000256" key="16">
    <source>
        <dbReference type="ARBA" id="ARBA00048816"/>
    </source>
</evidence>
<feature type="region of interest" description="Carboxyphosphate synthetic domain" evidence="19">
    <location>
        <begin position="1"/>
        <end position="411"/>
    </location>
</feature>